<evidence type="ECO:0000259" key="2">
    <source>
        <dbReference type="PROSITE" id="PS50902"/>
    </source>
</evidence>
<dbReference type="GO" id="GO:0016491">
    <property type="term" value="F:oxidoreductase activity"/>
    <property type="evidence" value="ECO:0007669"/>
    <property type="project" value="TreeGrafter"/>
</dbReference>
<protein>
    <recommendedName>
        <fullName evidence="2">Flavodoxin-like domain-containing protein</fullName>
    </recommendedName>
</protein>
<name>A0A0L0G6Y3_9EUKA</name>
<dbReference type="OrthoDB" id="1856718at2759"/>
<dbReference type="GO" id="GO:0050660">
    <property type="term" value="F:flavin adenine dinucleotide binding"/>
    <property type="evidence" value="ECO:0007669"/>
    <property type="project" value="TreeGrafter"/>
</dbReference>
<dbReference type="InterPro" id="IPR008254">
    <property type="entry name" value="Flavodoxin/NO_synth"/>
</dbReference>
<feature type="domain" description="Flavodoxin-like" evidence="2">
    <location>
        <begin position="12"/>
        <end position="81"/>
    </location>
</feature>
<dbReference type="Proteomes" id="UP000054560">
    <property type="component" value="Unassembled WGS sequence"/>
</dbReference>
<proteinExistence type="predicted"/>
<keyword evidence="4" id="KW-1185">Reference proteome</keyword>
<evidence type="ECO:0000313" key="3">
    <source>
        <dbReference type="EMBL" id="KNC84684.1"/>
    </source>
</evidence>
<evidence type="ECO:0000256" key="1">
    <source>
        <dbReference type="ARBA" id="ARBA00022630"/>
    </source>
</evidence>
<dbReference type="eggNOG" id="KOG1159">
    <property type="taxonomic scope" value="Eukaryota"/>
</dbReference>
<dbReference type="PANTHER" id="PTHR19384">
    <property type="entry name" value="NITRIC OXIDE SYNTHASE-RELATED"/>
    <property type="match status" value="1"/>
</dbReference>
<organism evidence="3 4">
    <name type="scientific">Sphaeroforma arctica JP610</name>
    <dbReference type="NCBI Taxonomy" id="667725"/>
    <lineage>
        <taxon>Eukaryota</taxon>
        <taxon>Ichthyosporea</taxon>
        <taxon>Ichthyophonida</taxon>
        <taxon>Sphaeroforma</taxon>
    </lineage>
</organism>
<keyword evidence="1" id="KW-0285">Flavoprotein</keyword>
<gene>
    <name evidence="3" type="ORF">SARC_03118</name>
</gene>
<dbReference type="Gene3D" id="3.40.50.360">
    <property type="match status" value="1"/>
</dbReference>
<dbReference type="SUPFAM" id="SSF52218">
    <property type="entry name" value="Flavoproteins"/>
    <property type="match status" value="1"/>
</dbReference>
<sequence length="81" mass="8844">MAVDMSPASRDLLILYASQTGTATDVAERLGRKARARFFSVRVQDMGDYKVTDLIKESLVIFVVATAGQGDAPDSMVYQVE</sequence>
<dbReference type="PRINTS" id="PR00369">
    <property type="entry name" value="FLAVODOXIN"/>
</dbReference>
<dbReference type="AlphaFoldDB" id="A0A0L0G6Y3"/>
<evidence type="ECO:0000313" key="4">
    <source>
        <dbReference type="Proteomes" id="UP000054560"/>
    </source>
</evidence>
<dbReference type="EMBL" id="KQ241748">
    <property type="protein sequence ID" value="KNC84684.1"/>
    <property type="molecule type" value="Genomic_DNA"/>
</dbReference>
<dbReference type="RefSeq" id="XP_014158586.1">
    <property type="nucleotide sequence ID" value="XM_014303111.1"/>
</dbReference>
<dbReference type="GeneID" id="25903622"/>
<dbReference type="PROSITE" id="PS50902">
    <property type="entry name" value="FLAVODOXIN_LIKE"/>
    <property type="match status" value="1"/>
</dbReference>
<accession>A0A0L0G6Y3</accession>
<dbReference type="GO" id="GO:0010181">
    <property type="term" value="F:FMN binding"/>
    <property type="evidence" value="ECO:0007669"/>
    <property type="project" value="InterPro"/>
</dbReference>
<dbReference type="InterPro" id="IPR001094">
    <property type="entry name" value="Flavdoxin-like"/>
</dbReference>
<dbReference type="STRING" id="667725.A0A0L0G6Y3"/>
<dbReference type="Pfam" id="PF00258">
    <property type="entry name" value="Flavodoxin_1"/>
    <property type="match status" value="1"/>
</dbReference>
<dbReference type="PANTHER" id="PTHR19384:SF10">
    <property type="entry name" value="NADPH-DEPENDENT DIFLAVIN OXIDOREDUCTASE 1"/>
    <property type="match status" value="1"/>
</dbReference>
<reference evidence="3 4" key="1">
    <citation type="submission" date="2011-02" db="EMBL/GenBank/DDBJ databases">
        <title>The Genome Sequence of Sphaeroforma arctica JP610.</title>
        <authorList>
            <consortium name="The Broad Institute Genome Sequencing Platform"/>
            <person name="Russ C."/>
            <person name="Cuomo C."/>
            <person name="Young S.K."/>
            <person name="Zeng Q."/>
            <person name="Gargeya S."/>
            <person name="Alvarado L."/>
            <person name="Berlin A."/>
            <person name="Chapman S.B."/>
            <person name="Chen Z."/>
            <person name="Freedman E."/>
            <person name="Gellesch M."/>
            <person name="Goldberg J."/>
            <person name="Griggs A."/>
            <person name="Gujja S."/>
            <person name="Heilman E."/>
            <person name="Heiman D."/>
            <person name="Howarth C."/>
            <person name="Mehta T."/>
            <person name="Neiman D."/>
            <person name="Pearson M."/>
            <person name="Roberts A."/>
            <person name="Saif S."/>
            <person name="Shea T."/>
            <person name="Shenoy N."/>
            <person name="Sisk P."/>
            <person name="Stolte C."/>
            <person name="Sykes S."/>
            <person name="White J."/>
            <person name="Yandava C."/>
            <person name="Burger G."/>
            <person name="Gray M.W."/>
            <person name="Holland P.W.H."/>
            <person name="King N."/>
            <person name="Lang F.B.F."/>
            <person name="Roger A.J."/>
            <person name="Ruiz-Trillo I."/>
            <person name="Haas B."/>
            <person name="Nusbaum C."/>
            <person name="Birren B."/>
        </authorList>
    </citation>
    <scope>NUCLEOTIDE SEQUENCE [LARGE SCALE GENOMIC DNA]</scope>
    <source>
        <strain evidence="3 4">JP610</strain>
    </source>
</reference>
<dbReference type="GO" id="GO:0005829">
    <property type="term" value="C:cytosol"/>
    <property type="evidence" value="ECO:0007669"/>
    <property type="project" value="TreeGrafter"/>
</dbReference>
<dbReference type="InterPro" id="IPR029039">
    <property type="entry name" value="Flavoprotein-like_sf"/>
</dbReference>